<protein>
    <submittedName>
        <fullName evidence="2">Msl0999 protein</fullName>
    </submittedName>
</protein>
<name>Q98LJ4_RHILO</name>
<dbReference type="EMBL" id="BA000012">
    <property type="protein sequence ID" value="BAB48469.1"/>
    <property type="molecule type" value="Genomic_DNA"/>
</dbReference>
<dbReference type="HOGENOM" id="CLU_166185_1_0_5"/>
<dbReference type="Gene3D" id="1.10.10.10">
    <property type="entry name" value="Winged helix-like DNA-binding domain superfamily/Winged helix DNA-binding domain"/>
    <property type="match status" value="1"/>
</dbReference>
<evidence type="ECO:0000313" key="2">
    <source>
        <dbReference type="EMBL" id="BAB48469.1"/>
    </source>
</evidence>
<dbReference type="PROSITE" id="PS51071">
    <property type="entry name" value="HTH_RPIR"/>
    <property type="match status" value="1"/>
</dbReference>
<reference evidence="2 3" key="1">
    <citation type="journal article" date="2000" name="DNA Res.">
        <title>Complete genome structure of the nitrogen-fixing symbiotic bacterium Mesorhizobium loti.</title>
        <authorList>
            <person name="Kaneko T."/>
            <person name="Nakamura Y."/>
            <person name="Sato S."/>
            <person name="Asamizu E."/>
            <person name="Kato T."/>
            <person name="Sasamoto S."/>
            <person name="Watanabe A."/>
            <person name="Idesawa K."/>
            <person name="Ishikawa A."/>
            <person name="Kawashima K."/>
            <person name="Kimura T."/>
            <person name="Kishida Y."/>
            <person name="Kiyokawa C."/>
            <person name="Kohara M."/>
            <person name="Matsumoto M."/>
            <person name="Matsuno A."/>
            <person name="Mochizuki Y."/>
            <person name="Nakayama S."/>
            <person name="Nakazaki N."/>
            <person name="Shimpo S."/>
            <person name="Sugimoto M."/>
            <person name="Takeuchi C."/>
            <person name="Yamada M."/>
            <person name="Tabata S."/>
        </authorList>
    </citation>
    <scope>NUCLEOTIDE SEQUENCE [LARGE SCALE GENOMIC DNA]</scope>
    <source>
        <strain evidence="3">LMG 29417 / CECT 9101 / MAFF 303099</strain>
    </source>
</reference>
<dbReference type="GO" id="GO:0003700">
    <property type="term" value="F:DNA-binding transcription factor activity"/>
    <property type="evidence" value="ECO:0007669"/>
    <property type="project" value="InterPro"/>
</dbReference>
<accession>Q98LJ4</accession>
<dbReference type="Pfam" id="PF01418">
    <property type="entry name" value="HTH_6"/>
    <property type="match status" value="1"/>
</dbReference>
<evidence type="ECO:0000313" key="3">
    <source>
        <dbReference type="Proteomes" id="UP000000552"/>
    </source>
</evidence>
<dbReference type="SUPFAM" id="SSF46689">
    <property type="entry name" value="Homeodomain-like"/>
    <property type="match status" value="1"/>
</dbReference>
<dbReference type="AlphaFoldDB" id="Q98LJ4"/>
<dbReference type="Proteomes" id="UP000000552">
    <property type="component" value="Chromosome"/>
</dbReference>
<dbReference type="KEGG" id="mlo:msl0999"/>
<dbReference type="InterPro" id="IPR000281">
    <property type="entry name" value="HTH_RpiR"/>
</dbReference>
<proteinExistence type="predicted"/>
<organism evidence="2 3">
    <name type="scientific">Mesorhizobium japonicum (strain LMG 29417 / CECT 9101 / MAFF 303099)</name>
    <name type="common">Mesorhizobium loti (strain MAFF 303099)</name>
    <dbReference type="NCBI Taxonomy" id="266835"/>
    <lineage>
        <taxon>Bacteria</taxon>
        <taxon>Pseudomonadati</taxon>
        <taxon>Pseudomonadota</taxon>
        <taxon>Alphaproteobacteria</taxon>
        <taxon>Hyphomicrobiales</taxon>
        <taxon>Phyllobacteriaceae</taxon>
        <taxon>Mesorhizobium</taxon>
    </lineage>
</organism>
<dbReference type="eggNOG" id="COG1737">
    <property type="taxonomic scope" value="Bacteria"/>
</dbReference>
<feature type="domain" description="HTH rpiR-type" evidence="1">
    <location>
        <begin position="14"/>
        <end position="90"/>
    </location>
</feature>
<evidence type="ECO:0000259" key="1">
    <source>
        <dbReference type="PROSITE" id="PS51071"/>
    </source>
</evidence>
<sequence>MVMHEAVKRPSDVSELKGMIASRTITLPEQQEQVARMALAKPDVIAFGTVGSIAAECSVSPSTVVRAATGLGFADFRDFRRFFRLHLRKATSLNAG</sequence>
<gene>
    <name evidence="2" type="ordered locus">msl0999</name>
</gene>
<dbReference type="InterPro" id="IPR036388">
    <property type="entry name" value="WH-like_DNA-bd_sf"/>
</dbReference>
<dbReference type="InterPro" id="IPR009057">
    <property type="entry name" value="Homeodomain-like_sf"/>
</dbReference>